<organism evidence="1 2">
    <name type="scientific">Rhizophagus irregularis</name>
    <dbReference type="NCBI Taxonomy" id="588596"/>
    <lineage>
        <taxon>Eukaryota</taxon>
        <taxon>Fungi</taxon>
        <taxon>Fungi incertae sedis</taxon>
        <taxon>Mucoromycota</taxon>
        <taxon>Glomeromycotina</taxon>
        <taxon>Glomeromycetes</taxon>
        <taxon>Glomerales</taxon>
        <taxon>Glomeraceae</taxon>
        <taxon>Rhizophagus</taxon>
    </lineage>
</organism>
<feature type="non-terminal residue" evidence="1">
    <location>
        <position position="1"/>
    </location>
</feature>
<dbReference type="AlphaFoldDB" id="A0A2I1HXN4"/>
<evidence type="ECO:0000313" key="1">
    <source>
        <dbReference type="EMBL" id="PKY63625.1"/>
    </source>
</evidence>
<accession>A0A2I1HXN4</accession>
<reference evidence="1 2" key="1">
    <citation type="submission" date="2015-10" db="EMBL/GenBank/DDBJ databases">
        <title>Genome analyses suggest a sexual origin of heterokaryosis in a supposedly ancient asexual fungus.</title>
        <authorList>
            <person name="Ropars J."/>
            <person name="Sedzielewska K."/>
            <person name="Noel J."/>
            <person name="Charron P."/>
            <person name="Farinelli L."/>
            <person name="Marton T."/>
            <person name="Kruger M."/>
            <person name="Pelin A."/>
            <person name="Brachmann A."/>
            <person name="Corradi N."/>
        </authorList>
    </citation>
    <scope>NUCLEOTIDE SEQUENCE [LARGE SCALE GENOMIC DNA]</scope>
    <source>
        <strain evidence="1 2">A4</strain>
    </source>
</reference>
<proteinExistence type="predicted"/>
<evidence type="ECO:0000313" key="2">
    <source>
        <dbReference type="Proteomes" id="UP000234323"/>
    </source>
</evidence>
<evidence type="ECO:0008006" key="3">
    <source>
        <dbReference type="Google" id="ProtNLM"/>
    </source>
</evidence>
<name>A0A2I1HXN4_9GLOM</name>
<dbReference type="Proteomes" id="UP000234323">
    <property type="component" value="Unassembled WGS sequence"/>
</dbReference>
<dbReference type="VEuPathDB" id="FungiDB:RhiirA1_400659"/>
<sequence>WNNVTQKTIRNCWIKTGILPTYDDDDVDEEDSELNVDDDEIENLLNHLPESDDVIEYFQILDHEIPTEENLTDKEIVNLVQADKENQEVDDDDDDDEIPVIPVKKAANALETFINFFEQQNDNEFNNEDLRVFRKYLHVVRVKEFNSKRQ</sequence>
<dbReference type="EMBL" id="LLXI01011242">
    <property type="protein sequence ID" value="PKY63625.1"/>
    <property type="molecule type" value="Genomic_DNA"/>
</dbReference>
<comment type="caution">
    <text evidence="1">The sequence shown here is derived from an EMBL/GenBank/DDBJ whole genome shotgun (WGS) entry which is preliminary data.</text>
</comment>
<feature type="non-terminal residue" evidence="1">
    <location>
        <position position="150"/>
    </location>
</feature>
<protein>
    <recommendedName>
        <fullName evidence="3">DDE-1 domain-containing protein</fullName>
    </recommendedName>
</protein>
<gene>
    <name evidence="1" type="ORF">RhiirA4_493329</name>
</gene>
<keyword evidence="2" id="KW-1185">Reference proteome</keyword>